<dbReference type="RefSeq" id="WP_160052976.1">
    <property type="nucleotide sequence ID" value="NZ_BMQX01000004.1"/>
</dbReference>
<protein>
    <submittedName>
        <fullName evidence="1">Uncharacterized protein</fullName>
    </submittedName>
</protein>
<sequence>MEVLKGINLTDSFVLDWSYENNCLCFELEASIWPESRYYAEPKLNEYTCYRKAILQFTNAVSVSGLKPKSVVIPSIDPDGSIDYGNIDTLQVVDSGFELTGNFGNIKISGGELLFQIHT</sequence>
<proteinExistence type="predicted"/>
<evidence type="ECO:0000313" key="2">
    <source>
        <dbReference type="Proteomes" id="UP000619118"/>
    </source>
</evidence>
<gene>
    <name evidence="1" type="ORF">GCM10009411_09370</name>
</gene>
<keyword evidence="2" id="KW-1185">Reference proteome</keyword>
<evidence type="ECO:0000313" key="1">
    <source>
        <dbReference type="EMBL" id="GGQ10677.1"/>
    </source>
</evidence>
<comment type="caution">
    <text evidence="1">The sequence shown here is derived from an EMBL/GenBank/DDBJ whole genome shotgun (WGS) entry which is preliminary data.</text>
</comment>
<dbReference type="Proteomes" id="UP000619118">
    <property type="component" value="Unassembled WGS sequence"/>
</dbReference>
<accession>A0ABQ2R644</accession>
<reference evidence="2" key="1">
    <citation type="journal article" date="2019" name="Int. J. Syst. Evol. Microbiol.">
        <title>The Global Catalogue of Microorganisms (GCM) 10K type strain sequencing project: providing services to taxonomists for standard genome sequencing and annotation.</title>
        <authorList>
            <consortium name="The Broad Institute Genomics Platform"/>
            <consortium name="The Broad Institute Genome Sequencing Center for Infectious Disease"/>
            <person name="Wu L."/>
            <person name="Ma J."/>
        </authorList>
    </citation>
    <scope>NUCLEOTIDE SEQUENCE [LARGE SCALE GENOMIC DNA]</scope>
    <source>
        <strain evidence="2">JCM 32306</strain>
    </source>
</reference>
<organism evidence="1 2">
    <name type="scientific">Shewanella litoralis</name>
    <dbReference type="NCBI Taxonomy" id="2282700"/>
    <lineage>
        <taxon>Bacteria</taxon>
        <taxon>Pseudomonadati</taxon>
        <taxon>Pseudomonadota</taxon>
        <taxon>Gammaproteobacteria</taxon>
        <taxon>Alteromonadales</taxon>
        <taxon>Shewanellaceae</taxon>
        <taxon>Shewanella</taxon>
    </lineage>
</organism>
<dbReference type="EMBL" id="BMQX01000004">
    <property type="protein sequence ID" value="GGQ10677.1"/>
    <property type="molecule type" value="Genomic_DNA"/>
</dbReference>
<name>A0ABQ2R644_9GAMM</name>